<evidence type="ECO:0000259" key="1">
    <source>
        <dbReference type="Pfam" id="PF13737"/>
    </source>
</evidence>
<dbReference type="Pfam" id="PF13737">
    <property type="entry name" value="DDE_Tnp_1_5"/>
    <property type="match status" value="1"/>
</dbReference>
<dbReference type="PANTHER" id="PTHR34631:SF3">
    <property type="entry name" value="ISSOD12 TRANSPOSASE TNPA_ISSOD12"/>
    <property type="match status" value="1"/>
</dbReference>
<sequence>MRKDEHKRGEPKGIYRVRNWAKYNAGLIARGDVTMWIDESVMNAVPEAASPRRGRPHVYSDAAIQMLLGIKQVYRLPLRALQGFAHSLRKLAFADLQVPNYTTLSRRAQDLNVVLPVQRASQSLHLVVDSTGLKVFGEGEWKVRKHGYSKRRTWRKVHLAMDAKTGQVSAALMTHQDVGDADVLPELLDQIPTDTPIDTIGGDGAYDTKQCHAAIAARGAQPSIPPREGAMPWPQTTSGAAWRNEAIDAIARSGRREWKTSSGYHRRSLVENLMYRLKTLTGNRLWARDVGAQAAEVAIRVGILNRMAALARPQSVRIA</sequence>
<accession>A0A367PBU2</accession>
<dbReference type="InterPro" id="IPR053520">
    <property type="entry name" value="Transposase_Tn903"/>
</dbReference>
<dbReference type="AlphaFoldDB" id="A0A367PBU2"/>
<evidence type="ECO:0000313" key="2">
    <source>
        <dbReference type="EMBL" id="RCJ05024.1"/>
    </source>
</evidence>
<dbReference type="Proteomes" id="UP000253501">
    <property type="component" value="Unassembled WGS sequence"/>
</dbReference>
<protein>
    <submittedName>
        <fullName evidence="2">IS5 family transposase</fullName>
    </submittedName>
</protein>
<dbReference type="InterPro" id="IPR053172">
    <property type="entry name" value="Tn903_transposase"/>
</dbReference>
<gene>
    <name evidence="2" type="ORF">DDK22_28440</name>
</gene>
<organism evidence="2 3">
    <name type="scientific">Cupriavidus necator</name>
    <name type="common">Alcaligenes eutrophus</name>
    <name type="synonym">Ralstonia eutropha</name>
    <dbReference type="NCBI Taxonomy" id="106590"/>
    <lineage>
        <taxon>Bacteria</taxon>
        <taxon>Pseudomonadati</taxon>
        <taxon>Pseudomonadota</taxon>
        <taxon>Betaproteobacteria</taxon>
        <taxon>Burkholderiales</taxon>
        <taxon>Burkholderiaceae</taxon>
        <taxon>Cupriavidus</taxon>
    </lineage>
</organism>
<comment type="caution">
    <text evidence="2">The sequence shown here is derived from an EMBL/GenBank/DDBJ whole genome shotgun (WGS) entry which is preliminary data.</text>
</comment>
<dbReference type="EMBL" id="QDHA01000084">
    <property type="protein sequence ID" value="RCJ05024.1"/>
    <property type="molecule type" value="Genomic_DNA"/>
</dbReference>
<name>A0A367PBU2_CUPNE</name>
<evidence type="ECO:0000313" key="3">
    <source>
        <dbReference type="Proteomes" id="UP000253501"/>
    </source>
</evidence>
<proteinExistence type="predicted"/>
<dbReference type="RefSeq" id="WP_114134819.1">
    <property type="nucleotide sequence ID" value="NZ_CP068436.1"/>
</dbReference>
<dbReference type="NCBIfam" id="NF033579">
    <property type="entry name" value="transpos_IS5_2"/>
    <property type="match status" value="1"/>
</dbReference>
<feature type="domain" description="Transposase DDE" evidence="1">
    <location>
        <begin position="29"/>
        <end position="138"/>
    </location>
</feature>
<dbReference type="InterPro" id="IPR025668">
    <property type="entry name" value="Tnp_DDE_dom"/>
</dbReference>
<reference evidence="2 3" key="1">
    <citation type="submission" date="2018-04" db="EMBL/GenBank/DDBJ databases">
        <title>Cupriavidus necator CR12 genome sequencing and assembly.</title>
        <authorList>
            <person name="Ben Fekih I."/>
            <person name="Mazhar H.S."/>
            <person name="Bello S.K."/>
            <person name="Rensing C."/>
        </authorList>
    </citation>
    <scope>NUCLEOTIDE SEQUENCE [LARGE SCALE GENOMIC DNA]</scope>
    <source>
        <strain evidence="2 3">CR12</strain>
    </source>
</reference>
<dbReference type="PANTHER" id="PTHR34631">
    <property type="match status" value="1"/>
</dbReference>